<proteinExistence type="predicted"/>
<sequence length="126" mass="14771">MVKLLGLLRTQRIKAIKGNWNKCKGGEEMKELDILVYKYNNKLHYEWQTILIKENDNYVLVKGEIGRKLKHYTKGKVFNCPLKSLEFFSLTEGFTVNIDISNSGDIEYYCNICLPSKFNLEEKNKK</sequence>
<dbReference type="AlphaFoldDB" id="A0A068R981"/>
<organism evidence="1">
    <name type="scientific">Staphylococcus aureus</name>
    <dbReference type="NCBI Taxonomy" id="1280"/>
    <lineage>
        <taxon>Bacteria</taxon>
        <taxon>Bacillati</taxon>
        <taxon>Bacillota</taxon>
        <taxon>Bacilli</taxon>
        <taxon>Bacillales</taxon>
        <taxon>Staphylococcaceae</taxon>
        <taxon>Staphylococcus</taxon>
    </lineage>
</organism>
<accession>A0A068R981</accession>
<keyword evidence="1" id="KW-0614">Plasmid</keyword>
<dbReference type="RefSeq" id="WP_031942283.1">
    <property type="nucleotide sequence ID" value="NC_024964.1"/>
</dbReference>
<evidence type="ECO:0000313" key="1">
    <source>
        <dbReference type="EMBL" id="CDG34647.1"/>
    </source>
</evidence>
<reference evidence="1" key="2">
    <citation type="journal article" date="2014" name="Vet. Microbiol.">
        <title>Two different erm(C)-carrying plasmids in the same methicillin-resistant Staphylococcus aureus CC398 isolate from a broiler farm.</title>
        <authorList>
            <person name="Wendlandt S."/>
            <person name="Kadlec K."/>
            <person name="Fessler A.T."/>
            <person name="van Duijkeren E."/>
            <person name="Schwarz S."/>
        </authorList>
    </citation>
    <scope>NUCLEOTIDE SEQUENCE [LARGE SCALE GENOMIC DNA]</scope>
    <source>
        <strain evidence="1">MRSA37</strain>
        <plasmid evidence="1">pSWS372</plasmid>
    </source>
</reference>
<geneLocation type="plasmid" evidence="1">
    <name>pSWS372</name>
</geneLocation>
<protein>
    <submittedName>
        <fullName evidence="1">Uncharacterized protein</fullName>
    </submittedName>
</protein>
<name>A0A068R981_STAAU</name>
<reference evidence="1" key="1">
    <citation type="submission" date="2013-07" db="EMBL/GenBank/DDBJ databases">
        <authorList>
            <person name="Schwarz S.P."/>
        </authorList>
    </citation>
    <scope>NUCLEOTIDE SEQUENCE</scope>
    <source>
        <strain evidence="1">MRSA37</strain>
        <plasmid evidence="1">pSWS372</plasmid>
    </source>
</reference>
<dbReference type="EMBL" id="HG380318">
    <property type="protein sequence ID" value="CDG34647.1"/>
    <property type="molecule type" value="Genomic_DNA"/>
</dbReference>